<comment type="caution">
    <text evidence="2">The sequence shown here is derived from an EMBL/GenBank/DDBJ whole genome shotgun (WGS) entry which is preliminary data.</text>
</comment>
<dbReference type="AlphaFoldDB" id="A0A8X6MXK8"/>
<protein>
    <submittedName>
        <fullName evidence="2">Uncharacterized protein</fullName>
    </submittedName>
</protein>
<organism evidence="2 3">
    <name type="scientific">Nephila pilipes</name>
    <name type="common">Giant wood spider</name>
    <name type="synonym">Nephila maculata</name>
    <dbReference type="NCBI Taxonomy" id="299642"/>
    <lineage>
        <taxon>Eukaryota</taxon>
        <taxon>Metazoa</taxon>
        <taxon>Ecdysozoa</taxon>
        <taxon>Arthropoda</taxon>
        <taxon>Chelicerata</taxon>
        <taxon>Arachnida</taxon>
        <taxon>Araneae</taxon>
        <taxon>Araneomorphae</taxon>
        <taxon>Entelegynae</taxon>
        <taxon>Araneoidea</taxon>
        <taxon>Nephilidae</taxon>
        <taxon>Nephila</taxon>
    </lineage>
</organism>
<reference evidence="2" key="1">
    <citation type="submission" date="2020-08" db="EMBL/GenBank/DDBJ databases">
        <title>Multicomponent nature underlies the extraordinary mechanical properties of spider dragline silk.</title>
        <authorList>
            <person name="Kono N."/>
            <person name="Nakamura H."/>
            <person name="Mori M."/>
            <person name="Yoshida Y."/>
            <person name="Ohtoshi R."/>
            <person name="Malay A.D."/>
            <person name="Moran D.A.P."/>
            <person name="Tomita M."/>
            <person name="Numata K."/>
            <person name="Arakawa K."/>
        </authorList>
    </citation>
    <scope>NUCLEOTIDE SEQUENCE</scope>
</reference>
<dbReference type="Proteomes" id="UP000887013">
    <property type="component" value="Unassembled WGS sequence"/>
</dbReference>
<evidence type="ECO:0000256" key="1">
    <source>
        <dbReference type="SAM" id="MobiDB-lite"/>
    </source>
</evidence>
<feature type="compositionally biased region" description="Basic and acidic residues" evidence="1">
    <location>
        <begin position="33"/>
        <end position="46"/>
    </location>
</feature>
<evidence type="ECO:0000313" key="3">
    <source>
        <dbReference type="Proteomes" id="UP000887013"/>
    </source>
</evidence>
<name>A0A8X6MXK8_NEPPI</name>
<dbReference type="OrthoDB" id="6465329at2759"/>
<sequence>MVKKLDKYFTIVIKGKQVNISVDRLKTAYLLEPDHDNGQTTTEHKNATPNSVDPHLTPDKQPPTSRGRKISKPVRFRE</sequence>
<dbReference type="EMBL" id="BMAW01051852">
    <property type="protein sequence ID" value="GFS82715.1"/>
    <property type="molecule type" value="Genomic_DNA"/>
</dbReference>
<feature type="region of interest" description="Disordered" evidence="1">
    <location>
        <begin position="33"/>
        <end position="78"/>
    </location>
</feature>
<feature type="compositionally biased region" description="Basic residues" evidence="1">
    <location>
        <begin position="66"/>
        <end position="78"/>
    </location>
</feature>
<keyword evidence="3" id="KW-1185">Reference proteome</keyword>
<proteinExistence type="predicted"/>
<gene>
    <name evidence="2" type="ORF">NPIL_701071</name>
</gene>
<accession>A0A8X6MXK8</accession>
<evidence type="ECO:0000313" key="2">
    <source>
        <dbReference type="EMBL" id="GFS82715.1"/>
    </source>
</evidence>